<evidence type="ECO:0000313" key="5">
    <source>
        <dbReference type="Proteomes" id="UP001258945"/>
    </source>
</evidence>
<name>A0A1L7AEA0_9PROT</name>
<evidence type="ECO:0000313" key="4">
    <source>
        <dbReference type="Proteomes" id="UP000185494"/>
    </source>
</evidence>
<sequence>MIALDPRRAAGEARAITQDWTEAGGPGGAIVLFGPDGVLEGFGGGLASLETRTPFTPDTPNRWASISKQFCTATVLLEGLDLAAPLGSLVAELPEAVGGVTLGQALDMTGGLPDLMETLSLAGLPSSASITRAEAFDAIRRLPGINGIPGTEMTYTNTGYRLVQHVFPEQRGRSYAELLRERLLRPLGLEAIRFPEDEAEPVADLATGYWHDGSEWRRGRYGLQYSPSGGLAGSASTLARWGAALLAGRGPLEGMLARLTAVREPLGGFYRLGLNAPDLAGDVPLFGHGGSLPGYKDHILLSPSLGLGVVVLCNREDADPLWNALRIVSAWTGRALPAAASLPTGLYAAESGPFWAEAADDTVTFMGTTDRLFADGAGGVRTLPVYLEASLRAEADGSLRGHVGRMAQHLLPVPQGLPLDPSLVGEWRDDAYGARLSIQADGSAELPGIPGVRAMLTPLPGGRALASRTHNGSTMRICLFPTGEGRLCLASHRSRVLEFRRA</sequence>
<dbReference type="eggNOG" id="COG1680">
    <property type="taxonomic scope" value="Bacteria"/>
</dbReference>
<dbReference type="EMBL" id="JAVVDO010000034">
    <property type="protein sequence ID" value="MDT8332743.1"/>
    <property type="molecule type" value="Genomic_DNA"/>
</dbReference>
<dbReference type="InterPro" id="IPR001466">
    <property type="entry name" value="Beta-lactam-related"/>
</dbReference>
<feature type="domain" description="Beta-lactamase-related" evidence="1">
    <location>
        <begin position="14"/>
        <end position="319"/>
    </location>
</feature>
<dbReference type="Gene3D" id="3.40.710.10">
    <property type="entry name" value="DD-peptidase/beta-lactamase superfamily"/>
    <property type="match status" value="1"/>
</dbReference>
<evidence type="ECO:0000313" key="2">
    <source>
        <dbReference type="EMBL" id="APT56979.1"/>
    </source>
</evidence>
<dbReference type="STRING" id="257708.RGI145_07615"/>
<dbReference type="SUPFAM" id="SSF56601">
    <property type="entry name" value="beta-lactamase/transpeptidase-like"/>
    <property type="match status" value="1"/>
</dbReference>
<dbReference type="RefSeq" id="WP_075797890.1">
    <property type="nucleotide sequence ID" value="NZ_CP015583.1"/>
</dbReference>
<dbReference type="KEGG" id="rgi:RGI145_07615"/>
<keyword evidence="5" id="KW-1185">Reference proteome</keyword>
<keyword evidence="2" id="KW-0378">Hydrolase</keyword>
<dbReference type="PANTHER" id="PTHR46825">
    <property type="entry name" value="D-ALANYL-D-ALANINE-CARBOXYPEPTIDASE/ENDOPEPTIDASE AMPH"/>
    <property type="match status" value="1"/>
</dbReference>
<dbReference type="GO" id="GO:0016787">
    <property type="term" value="F:hydrolase activity"/>
    <property type="evidence" value="ECO:0007669"/>
    <property type="project" value="UniProtKB-KW"/>
</dbReference>
<dbReference type="Pfam" id="PF00144">
    <property type="entry name" value="Beta-lactamase"/>
    <property type="match status" value="1"/>
</dbReference>
<evidence type="ECO:0000259" key="1">
    <source>
        <dbReference type="Pfam" id="PF00144"/>
    </source>
</evidence>
<reference evidence="2 4" key="1">
    <citation type="submission" date="2016-05" db="EMBL/GenBank/DDBJ databases">
        <title>Complete Genome and Methylome Analysis of Psychrotrophic Bacterial Isolates from Antarctic Lake Untersee.</title>
        <authorList>
            <person name="Fomenkov A."/>
            <person name="Akimov V.N."/>
            <person name="Vasilyeva L.V."/>
            <person name="Andersen D."/>
            <person name="Vincze T."/>
            <person name="Roberts R.J."/>
        </authorList>
    </citation>
    <scope>NUCLEOTIDE SEQUENCE [LARGE SCALE GENOMIC DNA]</scope>
    <source>
        <strain evidence="2 4">U14-5</strain>
    </source>
</reference>
<dbReference type="Proteomes" id="UP001258945">
    <property type="component" value="Unassembled WGS sequence"/>
</dbReference>
<proteinExistence type="predicted"/>
<reference evidence="3" key="3">
    <citation type="submission" date="2023-09" db="EMBL/GenBank/DDBJ databases">
        <authorList>
            <person name="Schober I."/>
            <person name="Bunk B."/>
        </authorList>
    </citation>
    <scope>NUCLEOTIDE SEQUENCE</scope>
    <source>
        <strain evidence="3">DSM 103800</strain>
    </source>
</reference>
<dbReference type="AlphaFoldDB" id="A0A1L7AEA0"/>
<organism evidence="2 4">
    <name type="scientific">Roseomonas gilardii</name>
    <dbReference type="NCBI Taxonomy" id="257708"/>
    <lineage>
        <taxon>Bacteria</taxon>
        <taxon>Pseudomonadati</taxon>
        <taxon>Pseudomonadota</taxon>
        <taxon>Alphaproteobacteria</taxon>
        <taxon>Acetobacterales</taxon>
        <taxon>Roseomonadaceae</taxon>
        <taxon>Roseomonas</taxon>
    </lineage>
</organism>
<dbReference type="Proteomes" id="UP000185494">
    <property type="component" value="Chromosome 1"/>
</dbReference>
<dbReference type="PANTHER" id="PTHR46825:SF9">
    <property type="entry name" value="BETA-LACTAMASE-RELATED DOMAIN-CONTAINING PROTEIN"/>
    <property type="match status" value="1"/>
</dbReference>
<dbReference type="InterPro" id="IPR050491">
    <property type="entry name" value="AmpC-like"/>
</dbReference>
<gene>
    <name evidence="2" type="ORF">RGI145_07615</name>
    <name evidence="3" type="ORF">RQ831_16935</name>
</gene>
<protein>
    <submittedName>
        <fullName evidence="2 3">Serine hydrolase</fullName>
        <ecNumber evidence="3">3.1.1.103</ecNumber>
    </submittedName>
</protein>
<accession>A0A1L7AEA0</accession>
<dbReference type="EMBL" id="CP015583">
    <property type="protein sequence ID" value="APT56979.1"/>
    <property type="molecule type" value="Genomic_DNA"/>
</dbReference>
<dbReference type="EC" id="3.1.1.103" evidence="3"/>
<dbReference type="InterPro" id="IPR012338">
    <property type="entry name" value="Beta-lactam/transpept-like"/>
</dbReference>
<evidence type="ECO:0000313" key="3">
    <source>
        <dbReference type="EMBL" id="MDT8332743.1"/>
    </source>
</evidence>
<reference evidence="3 5" key="2">
    <citation type="journal article" date="2019" name="Microb. Pathog.">
        <title>Comparison of VITEK 2, MALDI-TOF MS, 16S rRNA gene sequencing, and whole-genome sequencing for identification of Roseomonas mucosa.</title>
        <authorList>
            <person name="Rudolph W.W."/>
            <person name="Gunzer F."/>
            <person name="Trauth M."/>
            <person name="Bunk B."/>
            <person name="Bigge R."/>
            <person name="Schrottner P."/>
        </authorList>
    </citation>
    <scope>NUCLEOTIDE SEQUENCE [LARGE SCALE GENOMIC DNA]</scope>
    <source>
        <strain evidence="3 5">DSM 103800</strain>
    </source>
</reference>